<accession>A0AAJ7BY43</accession>
<dbReference type="Proteomes" id="UP000694920">
    <property type="component" value="Unplaced"/>
</dbReference>
<dbReference type="AlphaFoldDB" id="A0AAJ7BY43"/>
<dbReference type="GeneID" id="107268297"/>
<dbReference type="RefSeq" id="XP_015596420.1">
    <property type="nucleotide sequence ID" value="XM_015740934.2"/>
</dbReference>
<comment type="similarity">
    <text evidence="2 5">Belongs to the BLOC1S6 family.</text>
</comment>
<evidence type="ECO:0000256" key="5">
    <source>
        <dbReference type="PIRNR" id="PIRNR037609"/>
    </source>
</evidence>
<dbReference type="PANTHER" id="PTHR31328">
    <property type="entry name" value="BIOGENESIS OF LYSOSOME-RELATED ORGANELLES COMPLEX 1 SUBUNIT 6"/>
    <property type="match status" value="1"/>
</dbReference>
<dbReference type="PANTHER" id="PTHR31328:SF2">
    <property type="entry name" value="BIOGENESIS OF LYSOSOME-RELATED ORGANELLES COMPLEX 1 SUBUNIT 6"/>
    <property type="match status" value="1"/>
</dbReference>
<dbReference type="InterPro" id="IPR028119">
    <property type="entry name" value="Snapin/Pallidin/Snn1"/>
</dbReference>
<dbReference type="Pfam" id="PF14712">
    <property type="entry name" value="Snapin_Pallidin"/>
    <property type="match status" value="1"/>
</dbReference>
<organism evidence="6 7">
    <name type="scientific">Cephus cinctus</name>
    <name type="common">Wheat stem sawfly</name>
    <dbReference type="NCBI Taxonomy" id="211228"/>
    <lineage>
        <taxon>Eukaryota</taxon>
        <taxon>Metazoa</taxon>
        <taxon>Ecdysozoa</taxon>
        <taxon>Arthropoda</taxon>
        <taxon>Hexapoda</taxon>
        <taxon>Insecta</taxon>
        <taxon>Pterygota</taxon>
        <taxon>Neoptera</taxon>
        <taxon>Endopterygota</taxon>
        <taxon>Hymenoptera</taxon>
        <taxon>Cephoidea</taxon>
        <taxon>Cephidae</taxon>
        <taxon>Cephus</taxon>
    </lineage>
</organism>
<evidence type="ECO:0000256" key="4">
    <source>
        <dbReference type="ARBA" id="ARBA00022490"/>
    </source>
</evidence>
<dbReference type="InterPro" id="IPR017242">
    <property type="entry name" value="BLOC-1_pallidin"/>
</dbReference>
<gene>
    <name evidence="7" type="primary">LOC107268297</name>
</gene>
<keyword evidence="4" id="KW-0963">Cytoplasm</keyword>
<evidence type="ECO:0000313" key="6">
    <source>
        <dbReference type="Proteomes" id="UP000694920"/>
    </source>
</evidence>
<dbReference type="KEGG" id="ccin:107268297"/>
<evidence type="ECO:0000256" key="1">
    <source>
        <dbReference type="ARBA" id="ARBA00004496"/>
    </source>
</evidence>
<dbReference type="CTD" id="39315"/>
<comment type="function">
    <text evidence="5">Component of the biogenesis of lysosome-related organelles complex-1 (BLOC-1) involved in pigment granule biogenesis.</text>
</comment>
<evidence type="ECO:0000256" key="2">
    <source>
        <dbReference type="ARBA" id="ARBA00005767"/>
    </source>
</evidence>
<proteinExistence type="inferred from homology"/>
<comment type="subcellular location">
    <subcellularLocation>
        <location evidence="1">Cytoplasm</location>
    </subcellularLocation>
</comment>
<sequence>MMTDIGEAAAVEVQPQIETSKRQNVADVSKAGKELTTGILAVYQAPLEQIQNELGELTNKQETLISQMQVEIKKLGETQEDIDLNELFSAVKVYQAKLASIKKKILIIHERTFKLKKRALRLQHMKQKEALTREQREKELIGKPLTT</sequence>
<name>A0AAJ7BY43_CEPCN</name>
<evidence type="ECO:0000256" key="3">
    <source>
        <dbReference type="ARBA" id="ARBA00019579"/>
    </source>
</evidence>
<dbReference type="PIRSF" id="PIRSF037609">
    <property type="entry name" value="BLOC-1_complex_pallidin"/>
    <property type="match status" value="1"/>
</dbReference>
<dbReference type="GO" id="GO:0030133">
    <property type="term" value="C:transport vesicle"/>
    <property type="evidence" value="ECO:0007669"/>
    <property type="project" value="TreeGrafter"/>
</dbReference>
<reference evidence="7" key="1">
    <citation type="submission" date="2025-08" db="UniProtKB">
        <authorList>
            <consortium name="RefSeq"/>
        </authorList>
    </citation>
    <scope>IDENTIFICATION</scope>
</reference>
<evidence type="ECO:0000313" key="7">
    <source>
        <dbReference type="RefSeq" id="XP_015596420.1"/>
    </source>
</evidence>
<keyword evidence="6" id="KW-1185">Reference proteome</keyword>
<protein>
    <recommendedName>
        <fullName evidence="3 5">Biogenesis of lysosome-related organelles complex 1 subunit 6</fullName>
        <shortName evidence="5">BLOC-1 subunit 6</shortName>
    </recommendedName>
</protein>
<dbReference type="GO" id="GO:0031083">
    <property type="term" value="C:BLOC-1 complex"/>
    <property type="evidence" value="ECO:0007669"/>
    <property type="project" value="TreeGrafter"/>
</dbReference>